<gene>
    <name evidence="1" type="ORF">LCGC14_0915050</name>
</gene>
<accession>A0A0F9NSH7</accession>
<comment type="caution">
    <text evidence="1">The sequence shown here is derived from an EMBL/GenBank/DDBJ whole genome shotgun (WGS) entry which is preliminary data.</text>
</comment>
<dbReference type="InterPro" id="IPR009045">
    <property type="entry name" value="Zn_M74/Hedgehog-like"/>
</dbReference>
<sequence>MPRFGKRSTKNLLTCAIPLRVLARRVVKRFDCSVVWGRRGKKAQDHALAMGWTSKPWPESVHNVAAPELSYAIDLVPYPYSYAKPDPVRLYYFSGYVRGIAEEMKIKLRHGADWDGDYDINDQTLRDPCHFELVSGVR</sequence>
<reference evidence="1" key="1">
    <citation type="journal article" date="2015" name="Nature">
        <title>Complex archaea that bridge the gap between prokaryotes and eukaryotes.</title>
        <authorList>
            <person name="Spang A."/>
            <person name="Saw J.H."/>
            <person name="Jorgensen S.L."/>
            <person name="Zaremba-Niedzwiedzka K."/>
            <person name="Martijn J."/>
            <person name="Lind A.E."/>
            <person name="van Eijk R."/>
            <person name="Schleper C."/>
            <person name="Guy L."/>
            <person name="Ettema T.J."/>
        </authorList>
    </citation>
    <scope>NUCLEOTIDE SEQUENCE</scope>
</reference>
<organism evidence="1">
    <name type="scientific">marine sediment metagenome</name>
    <dbReference type="NCBI Taxonomy" id="412755"/>
    <lineage>
        <taxon>unclassified sequences</taxon>
        <taxon>metagenomes</taxon>
        <taxon>ecological metagenomes</taxon>
    </lineage>
</organism>
<dbReference type="AlphaFoldDB" id="A0A0F9NSH7"/>
<evidence type="ECO:0000313" key="1">
    <source>
        <dbReference type="EMBL" id="KKN22455.1"/>
    </source>
</evidence>
<name>A0A0F9NSH7_9ZZZZ</name>
<dbReference type="Gene3D" id="3.30.1380.10">
    <property type="match status" value="1"/>
</dbReference>
<evidence type="ECO:0008006" key="2">
    <source>
        <dbReference type="Google" id="ProtNLM"/>
    </source>
</evidence>
<dbReference type="EMBL" id="LAZR01003060">
    <property type="protein sequence ID" value="KKN22455.1"/>
    <property type="molecule type" value="Genomic_DNA"/>
</dbReference>
<proteinExistence type="predicted"/>
<dbReference type="SUPFAM" id="SSF55166">
    <property type="entry name" value="Hedgehog/DD-peptidase"/>
    <property type="match status" value="1"/>
</dbReference>
<protein>
    <recommendedName>
        <fullName evidence="2">Peptidase M15C domain-containing protein</fullName>
    </recommendedName>
</protein>